<reference evidence="1 2" key="1">
    <citation type="submission" date="2021-06" db="EMBL/GenBank/DDBJ databases">
        <title>Caerostris darwini draft genome.</title>
        <authorList>
            <person name="Kono N."/>
            <person name="Arakawa K."/>
        </authorList>
    </citation>
    <scope>NUCLEOTIDE SEQUENCE [LARGE SCALE GENOMIC DNA]</scope>
</reference>
<keyword evidence="2" id="KW-1185">Reference proteome</keyword>
<name>A0AAV4M5K7_9ARAC</name>
<evidence type="ECO:0000313" key="1">
    <source>
        <dbReference type="EMBL" id="GIX67628.1"/>
    </source>
</evidence>
<protein>
    <submittedName>
        <fullName evidence="1">Uncharacterized protein</fullName>
    </submittedName>
</protein>
<proteinExistence type="predicted"/>
<evidence type="ECO:0000313" key="2">
    <source>
        <dbReference type="Proteomes" id="UP001054837"/>
    </source>
</evidence>
<gene>
    <name evidence="1" type="ORF">CDAR_461471</name>
</gene>
<organism evidence="1 2">
    <name type="scientific">Caerostris darwini</name>
    <dbReference type="NCBI Taxonomy" id="1538125"/>
    <lineage>
        <taxon>Eukaryota</taxon>
        <taxon>Metazoa</taxon>
        <taxon>Ecdysozoa</taxon>
        <taxon>Arthropoda</taxon>
        <taxon>Chelicerata</taxon>
        <taxon>Arachnida</taxon>
        <taxon>Araneae</taxon>
        <taxon>Araneomorphae</taxon>
        <taxon>Entelegynae</taxon>
        <taxon>Araneoidea</taxon>
        <taxon>Araneidae</taxon>
        <taxon>Caerostris</taxon>
    </lineage>
</organism>
<dbReference type="EMBL" id="BPLQ01000103">
    <property type="protein sequence ID" value="GIX67628.1"/>
    <property type="molecule type" value="Genomic_DNA"/>
</dbReference>
<comment type="caution">
    <text evidence="1">The sequence shown here is derived from an EMBL/GenBank/DDBJ whole genome shotgun (WGS) entry which is preliminary data.</text>
</comment>
<dbReference type="Proteomes" id="UP001054837">
    <property type="component" value="Unassembled WGS sequence"/>
</dbReference>
<accession>A0AAV4M5K7</accession>
<dbReference type="AlphaFoldDB" id="A0AAV4M5K7"/>
<sequence length="132" mass="14660">MEHQQDLITLSKIDKVFLQVCAYENLEEFLYKCSLFSAATLNLLVGGADGIDSIYSSMTESKESIETLLRCAEALIQCLTTVSPETVIIPLECTPEYSESNVGGGRVFSKCRRSITVKRNASQILTHSEWAM</sequence>